<feature type="domain" description="Glycosyltransferase subfamily 4-like N-terminal" evidence="2">
    <location>
        <begin position="21"/>
        <end position="162"/>
    </location>
</feature>
<evidence type="ECO:0000313" key="3">
    <source>
        <dbReference type="EMBL" id="SDH62914.1"/>
    </source>
</evidence>
<keyword evidence="3" id="KW-0808">Transferase</keyword>
<dbReference type="AlphaFoldDB" id="A0A1G8DZ21"/>
<evidence type="ECO:0000313" key="4">
    <source>
        <dbReference type="Proteomes" id="UP000199017"/>
    </source>
</evidence>
<proteinExistence type="predicted"/>
<reference evidence="3 4" key="1">
    <citation type="submission" date="2016-10" db="EMBL/GenBank/DDBJ databases">
        <authorList>
            <person name="de Groot N.N."/>
        </authorList>
    </citation>
    <scope>NUCLEOTIDE SEQUENCE [LARGE SCALE GENOMIC DNA]</scope>
    <source>
        <strain evidence="4">P4B,CCM 7963,CECT 7998,DSM 25260,IBRC-M 10614,KCTC 13821</strain>
    </source>
</reference>
<evidence type="ECO:0000259" key="2">
    <source>
        <dbReference type="Pfam" id="PF13439"/>
    </source>
</evidence>
<dbReference type="STRING" id="930129.SAMN05216352_10215"/>
<dbReference type="PANTHER" id="PTHR45947:SF3">
    <property type="entry name" value="SULFOQUINOVOSYL TRANSFERASE SQD2"/>
    <property type="match status" value="1"/>
</dbReference>
<dbReference type="Pfam" id="PF13439">
    <property type="entry name" value="Glyco_transf_4"/>
    <property type="match status" value="1"/>
</dbReference>
<dbReference type="InterPro" id="IPR050194">
    <property type="entry name" value="Glycosyltransferase_grp1"/>
</dbReference>
<feature type="domain" description="Glycosyl transferase family 1" evidence="1">
    <location>
        <begin position="171"/>
        <end position="341"/>
    </location>
</feature>
<dbReference type="Proteomes" id="UP000199017">
    <property type="component" value="Unassembled WGS sequence"/>
</dbReference>
<dbReference type="Pfam" id="PF00534">
    <property type="entry name" value="Glycos_transf_1"/>
    <property type="match status" value="1"/>
</dbReference>
<sequence length="368" mass="41100">MRILVISNMYPSHAAPTFGIFVKNQVEALSKQGNEVDVAAINNPKMGKKNVLKKYSSWLLGAAKRLAFGGKSYDVVHAHYAFPSGMIARWFHRRYGIPYVVTCHGGDLNKMAKKGAFFQKQTERILRDAAHVIVVGRDLEEQVLHHFHVPEEKVSVFSMGVNRKVFYPRPQEEMREMLKLSPDQKHLLYVGNIIEEKGIGDLIEALALLRENMPETVLHVVGQPKQEEYFEKLKQRIQALNLTEHVKFQGSKSQTEVADWMSAADVFVLPSHMEGFGLVAVEAMACATPVAGTDTGGLMHLLAGDAGAVAEPQNPRSLAETIQKVLRDESYRRILVNNGKQQAEANDAENITANVLTIYQNAQQRQGE</sequence>
<dbReference type="PANTHER" id="PTHR45947">
    <property type="entry name" value="SULFOQUINOVOSYL TRANSFERASE SQD2"/>
    <property type="match status" value="1"/>
</dbReference>
<dbReference type="OrthoDB" id="179766at2"/>
<dbReference type="EMBL" id="FNDU01000002">
    <property type="protein sequence ID" value="SDH62914.1"/>
    <property type="molecule type" value="Genomic_DNA"/>
</dbReference>
<evidence type="ECO:0000259" key="1">
    <source>
        <dbReference type="Pfam" id="PF00534"/>
    </source>
</evidence>
<dbReference type="InterPro" id="IPR001296">
    <property type="entry name" value="Glyco_trans_1"/>
</dbReference>
<dbReference type="InterPro" id="IPR028098">
    <property type="entry name" value="Glyco_trans_4-like_N"/>
</dbReference>
<organism evidence="3 4">
    <name type="scientific">Alteribacillus bidgolensis</name>
    <dbReference type="NCBI Taxonomy" id="930129"/>
    <lineage>
        <taxon>Bacteria</taxon>
        <taxon>Bacillati</taxon>
        <taxon>Bacillota</taxon>
        <taxon>Bacilli</taxon>
        <taxon>Bacillales</taxon>
        <taxon>Bacillaceae</taxon>
        <taxon>Alteribacillus</taxon>
    </lineage>
</organism>
<gene>
    <name evidence="3" type="ORF">SAMN05216352_10215</name>
</gene>
<dbReference type="CDD" id="cd03798">
    <property type="entry name" value="GT4_WlbH-like"/>
    <property type="match status" value="1"/>
</dbReference>
<keyword evidence="4" id="KW-1185">Reference proteome</keyword>
<dbReference type="RefSeq" id="WP_091580818.1">
    <property type="nucleotide sequence ID" value="NZ_FNDU01000002.1"/>
</dbReference>
<dbReference type="Gene3D" id="3.40.50.2000">
    <property type="entry name" value="Glycogen Phosphorylase B"/>
    <property type="match status" value="2"/>
</dbReference>
<dbReference type="GO" id="GO:0016757">
    <property type="term" value="F:glycosyltransferase activity"/>
    <property type="evidence" value="ECO:0007669"/>
    <property type="project" value="InterPro"/>
</dbReference>
<protein>
    <submittedName>
        <fullName evidence="3">Glycosyltransferase involved in cell wall bisynthesis</fullName>
    </submittedName>
</protein>
<accession>A0A1G8DZ21</accession>
<name>A0A1G8DZ21_9BACI</name>
<dbReference type="SUPFAM" id="SSF53756">
    <property type="entry name" value="UDP-Glycosyltransferase/glycogen phosphorylase"/>
    <property type="match status" value="1"/>
</dbReference>